<evidence type="ECO:0000256" key="1">
    <source>
        <dbReference type="SAM" id="MobiDB-lite"/>
    </source>
</evidence>
<evidence type="ECO:0000313" key="3">
    <source>
        <dbReference type="Proteomes" id="UP001075354"/>
    </source>
</evidence>
<reference evidence="2" key="1">
    <citation type="submission" date="2022-12" db="EMBL/GenBank/DDBJ databases">
        <title>Chromosome-level genome assembly of the bean flower thrips Megalurothrips usitatus.</title>
        <authorList>
            <person name="Ma L."/>
            <person name="Liu Q."/>
            <person name="Li H."/>
            <person name="Cai W."/>
        </authorList>
    </citation>
    <scope>NUCLEOTIDE SEQUENCE</scope>
    <source>
        <strain evidence="2">Cailab_2022a</strain>
    </source>
</reference>
<dbReference type="Proteomes" id="UP001075354">
    <property type="component" value="Chromosome 15"/>
</dbReference>
<proteinExistence type="predicted"/>
<dbReference type="AlphaFoldDB" id="A0AAV7X632"/>
<feature type="region of interest" description="Disordered" evidence="1">
    <location>
        <begin position="1"/>
        <end position="55"/>
    </location>
</feature>
<name>A0AAV7X632_9NEOP</name>
<organism evidence="2 3">
    <name type="scientific">Megalurothrips usitatus</name>
    <name type="common">bean blossom thrips</name>
    <dbReference type="NCBI Taxonomy" id="439358"/>
    <lineage>
        <taxon>Eukaryota</taxon>
        <taxon>Metazoa</taxon>
        <taxon>Ecdysozoa</taxon>
        <taxon>Arthropoda</taxon>
        <taxon>Hexapoda</taxon>
        <taxon>Insecta</taxon>
        <taxon>Pterygota</taxon>
        <taxon>Neoptera</taxon>
        <taxon>Paraneoptera</taxon>
        <taxon>Thysanoptera</taxon>
        <taxon>Terebrantia</taxon>
        <taxon>Thripoidea</taxon>
        <taxon>Thripidae</taxon>
        <taxon>Megalurothrips</taxon>
    </lineage>
</organism>
<keyword evidence="3" id="KW-1185">Reference proteome</keyword>
<feature type="compositionally biased region" description="Low complexity" evidence="1">
    <location>
        <begin position="94"/>
        <end position="126"/>
    </location>
</feature>
<feature type="region of interest" description="Disordered" evidence="1">
    <location>
        <begin position="94"/>
        <end position="130"/>
    </location>
</feature>
<evidence type="ECO:0000313" key="2">
    <source>
        <dbReference type="EMBL" id="KAJ1519892.1"/>
    </source>
</evidence>
<protein>
    <submittedName>
        <fullName evidence="2">Uncharacterized protein</fullName>
    </submittedName>
</protein>
<feature type="compositionally biased region" description="Low complexity" evidence="1">
    <location>
        <begin position="38"/>
        <end position="50"/>
    </location>
</feature>
<dbReference type="EMBL" id="JAPTSV010000015">
    <property type="protein sequence ID" value="KAJ1519892.1"/>
    <property type="molecule type" value="Genomic_DNA"/>
</dbReference>
<comment type="caution">
    <text evidence="2">The sequence shown here is derived from an EMBL/GenBank/DDBJ whole genome shotgun (WGS) entry which is preliminary data.</text>
</comment>
<gene>
    <name evidence="2" type="ORF">ONE63_004132</name>
</gene>
<sequence length="194" mass="21162">MDPDQEDAADHLADPTADVTMDPEAEADSGVPSSPGTSSRLSRFPSESSSVAVPDWSEHSVIPSEVFQPCGIFPPLFNIWSPTTEDECVLELLGTSPPSTRSVSPSSSTSSFVTGSSLSSSSDGSSAAPHWESDEFEWGEFQLWNPVPTPSEAEILSEQQRVEEEEIHARAAQKRAIKKAKYFARYKHFAQLRC</sequence>
<accession>A0AAV7X632</accession>